<evidence type="ECO:0000256" key="1">
    <source>
        <dbReference type="SAM" id="MobiDB-lite"/>
    </source>
</evidence>
<protein>
    <submittedName>
        <fullName evidence="3">Uncharacterized protein</fullName>
    </submittedName>
</protein>
<dbReference type="RefSeq" id="WP_129831219.1">
    <property type="nucleotide sequence ID" value="NZ_CP035704.1"/>
</dbReference>
<dbReference type="KEGG" id="xbc:ELE36_00455"/>
<keyword evidence="2" id="KW-0732">Signal</keyword>
<dbReference type="AlphaFoldDB" id="A0A411HER0"/>
<evidence type="ECO:0000256" key="2">
    <source>
        <dbReference type="SAM" id="SignalP"/>
    </source>
</evidence>
<evidence type="ECO:0000313" key="3">
    <source>
        <dbReference type="EMBL" id="QBB68968.1"/>
    </source>
</evidence>
<reference evidence="3 4" key="1">
    <citation type="submission" date="2019-01" db="EMBL/GenBank/DDBJ databases">
        <title>Pseudolysobacter antarctica gen. nov., sp. nov., isolated from Fildes Peninsula, Antarctica.</title>
        <authorList>
            <person name="Wei Z."/>
            <person name="Peng F."/>
        </authorList>
    </citation>
    <scope>NUCLEOTIDE SEQUENCE [LARGE SCALE GENOMIC DNA]</scope>
    <source>
        <strain evidence="3 4">AQ6-296</strain>
    </source>
</reference>
<feature type="region of interest" description="Disordered" evidence="1">
    <location>
        <begin position="136"/>
        <end position="155"/>
    </location>
</feature>
<gene>
    <name evidence="3" type="ORF">ELE36_00455</name>
</gene>
<dbReference type="EMBL" id="CP035704">
    <property type="protein sequence ID" value="QBB68968.1"/>
    <property type="molecule type" value="Genomic_DNA"/>
</dbReference>
<dbReference type="Proteomes" id="UP000291562">
    <property type="component" value="Chromosome"/>
</dbReference>
<keyword evidence="4" id="KW-1185">Reference proteome</keyword>
<evidence type="ECO:0000313" key="4">
    <source>
        <dbReference type="Proteomes" id="UP000291562"/>
    </source>
</evidence>
<name>A0A411HER0_9GAMM</name>
<organism evidence="3 4">
    <name type="scientific">Pseudolysobacter antarcticus</name>
    <dbReference type="NCBI Taxonomy" id="2511995"/>
    <lineage>
        <taxon>Bacteria</taxon>
        <taxon>Pseudomonadati</taxon>
        <taxon>Pseudomonadota</taxon>
        <taxon>Gammaproteobacteria</taxon>
        <taxon>Lysobacterales</taxon>
        <taxon>Rhodanobacteraceae</taxon>
        <taxon>Pseudolysobacter</taxon>
    </lineage>
</organism>
<accession>A0A411HER0</accession>
<proteinExistence type="predicted"/>
<sequence length="155" mass="15951">MRNIRRSMLALLALLISSVALVNVASAQANACVSLLVGAGYAAEMRVVSGSFHTDWSSSFPIGKTVCQSLSGVGDGNKFSVEVHALAGKTKTCTPDNVTRVAASTSNVTYQAWGSTLSVKCEEATVAANAERDAATMTVSPDGQKAAATAGTEKH</sequence>
<feature type="chain" id="PRO_5019538786" evidence="2">
    <location>
        <begin position="23"/>
        <end position="155"/>
    </location>
</feature>
<dbReference type="OrthoDB" id="9843576at2"/>
<feature type="signal peptide" evidence="2">
    <location>
        <begin position="1"/>
        <end position="22"/>
    </location>
</feature>